<evidence type="ECO:0000259" key="7">
    <source>
        <dbReference type="PROSITE" id="PS50835"/>
    </source>
</evidence>
<evidence type="ECO:0000256" key="2">
    <source>
        <dbReference type="ARBA" id="ARBA00023136"/>
    </source>
</evidence>
<dbReference type="InterPro" id="IPR007110">
    <property type="entry name" value="Ig-like_dom"/>
</dbReference>
<dbReference type="Proteomes" id="UP001249851">
    <property type="component" value="Unassembled WGS sequence"/>
</dbReference>
<dbReference type="PANTHER" id="PTHR11640">
    <property type="entry name" value="NEPHRIN"/>
    <property type="match status" value="1"/>
</dbReference>
<feature type="transmembrane region" description="Helical" evidence="6">
    <location>
        <begin position="235"/>
        <end position="258"/>
    </location>
</feature>
<sequence length="269" mass="29479">MLSIKERVMLRCDPNQFEARWTANTTVVITKSLSPSYAVEGQNITLEWTYTLDGSVGSAMFILVNDNRSEEIISKRFRPGVMNFALKNLERFKGEATDTRAELTILAVQRSDEQTYKLHILPTGDGSVSEKVILIVYSKGFGENKTVGKGGRETFSCPVDGVPEPNITWYRGSEVSGTPIFIGEKLEASDTGCYTCVASNSLGMPISITQCLTVEESSATSTTPTRAPEGPSRTVIGVVVGVVVLVVIMAGLVTWWFCKKKKSRKNSKM</sequence>
<dbReference type="InterPro" id="IPR003599">
    <property type="entry name" value="Ig_sub"/>
</dbReference>
<dbReference type="GO" id="GO:0050839">
    <property type="term" value="F:cell adhesion molecule binding"/>
    <property type="evidence" value="ECO:0007669"/>
    <property type="project" value="TreeGrafter"/>
</dbReference>
<name>A0AAD9PVK4_ACRCE</name>
<feature type="domain" description="Ig-like" evidence="7">
    <location>
        <begin position="130"/>
        <end position="207"/>
    </location>
</feature>
<keyword evidence="6" id="KW-1133">Transmembrane helix</keyword>
<dbReference type="SMART" id="SM00409">
    <property type="entry name" value="IG"/>
    <property type="match status" value="2"/>
</dbReference>
<dbReference type="SUPFAM" id="SSF48726">
    <property type="entry name" value="Immunoglobulin"/>
    <property type="match status" value="2"/>
</dbReference>
<proteinExistence type="predicted"/>
<reference evidence="8" key="1">
    <citation type="journal article" date="2023" name="G3 (Bethesda)">
        <title>Whole genome assembly and annotation of the endangered Caribbean coral Acropora cervicornis.</title>
        <authorList>
            <person name="Selwyn J.D."/>
            <person name="Vollmer S.V."/>
        </authorList>
    </citation>
    <scope>NUCLEOTIDE SEQUENCE</scope>
    <source>
        <strain evidence="8">K2</strain>
    </source>
</reference>
<dbReference type="SMART" id="SM00408">
    <property type="entry name" value="IGc2"/>
    <property type="match status" value="1"/>
</dbReference>
<dbReference type="InterPro" id="IPR036179">
    <property type="entry name" value="Ig-like_dom_sf"/>
</dbReference>
<dbReference type="InterPro" id="IPR003598">
    <property type="entry name" value="Ig_sub2"/>
</dbReference>
<keyword evidence="6" id="KW-0812">Transmembrane</keyword>
<reference evidence="8" key="2">
    <citation type="journal article" date="2023" name="Science">
        <title>Genomic signatures of disease resistance in endangered staghorn corals.</title>
        <authorList>
            <person name="Vollmer S.V."/>
            <person name="Selwyn J.D."/>
            <person name="Despard B.A."/>
            <person name="Roesel C.L."/>
        </authorList>
    </citation>
    <scope>NUCLEOTIDE SEQUENCE</scope>
    <source>
        <strain evidence="8">K2</strain>
    </source>
</reference>
<keyword evidence="4" id="KW-0325">Glycoprotein</keyword>
<dbReference type="InterPro" id="IPR051275">
    <property type="entry name" value="Cell_adhesion_signaling"/>
</dbReference>
<gene>
    <name evidence="8" type="ORF">P5673_029591</name>
</gene>
<dbReference type="InterPro" id="IPR013783">
    <property type="entry name" value="Ig-like_fold"/>
</dbReference>
<evidence type="ECO:0000256" key="5">
    <source>
        <dbReference type="ARBA" id="ARBA00023319"/>
    </source>
</evidence>
<comment type="caution">
    <text evidence="8">The sequence shown here is derived from an EMBL/GenBank/DDBJ whole genome shotgun (WGS) entry which is preliminary data.</text>
</comment>
<dbReference type="EMBL" id="JARQWQ010000119">
    <property type="protein sequence ID" value="KAK2549882.1"/>
    <property type="molecule type" value="Genomic_DNA"/>
</dbReference>
<dbReference type="PANTHER" id="PTHR11640:SF164">
    <property type="entry name" value="MAM DOMAIN-CONTAINING GLYCOSYLPHOSPHATIDYLINOSITOL ANCHOR PROTEIN 1"/>
    <property type="match status" value="1"/>
</dbReference>
<comment type="subcellular location">
    <subcellularLocation>
        <location evidence="1">Membrane</location>
        <topology evidence="1">Single-pass type I membrane protein</topology>
    </subcellularLocation>
</comment>
<dbReference type="AlphaFoldDB" id="A0AAD9PVK4"/>
<dbReference type="PROSITE" id="PS50835">
    <property type="entry name" value="IG_LIKE"/>
    <property type="match status" value="1"/>
</dbReference>
<evidence type="ECO:0000256" key="6">
    <source>
        <dbReference type="SAM" id="Phobius"/>
    </source>
</evidence>
<evidence type="ECO:0000256" key="1">
    <source>
        <dbReference type="ARBA" id="ARBA00004479"/>
    </source>
</evidence>
<dbReference type="GO" id="GO:0005886">
    <property type="term" value="C:plasma membrane"/>
    <property type="evidence" value="ECO:0007669"/>
    <property type="project" value="TreeGrafter"/>
</dbReference>
<protein>
    <recommendedName>
        <fullName evidence="7">Ig-like domain-containing protein</fullName>
    </recommendedName>
</protein>
<keyword evidence="9" id="KW-1185">Reference proteome</keyword>
<dbReference type="Gene3D" id="2.60.40.10">
    <property type="entry name" value="Immunoglobulins"/>
    <property type="match status" value="2"/>
</dbReference>
<evidence type="ECO:0000256" key="4">
    <source>
        <dbReference type="ARBA" id="ARBA00023180"/>
    </source>
</evidence>
<dbReference type="GO" id="GO:0098609">
    <property type="term" value="P:cell-cell adhesion"/>
    <property type="evidence" value="ECO:0007669"/>
    <property type="project" value="TreeGrafter"/>
</dbReference>
<keyword evidence="2 6" id="KW-0472">Membrane</keyword>
<keyword evidence="3" id="KW-1015">Disulfide bond</keyword>
<keyword evidence="5" id="KW-0393">Immunoglobulin domain</keyword>
<evidence type="ECO:0000313" key="8">
    <source>
        <dbReference type="EMBL" id="KAK2549882.1"/>
    </source>
</evidence>
<accession>A0AAD9PVK4</accession>
<dbReference type="GO" id="GO:0005911">
    <property type="term" value="C:cell-cell junction"/>
    <property type="evidence" value="ECO:0007669"/>
    <property type="project" value="TreeGrafter"/>
</dbReference>
<evidence type="ECO:0000256" key="3">
    <source>
        <dbReference type="ARBA" id="ARBA00023157"/>
    </source>
</evidence>
<dbReference type="Pfam" id="PF13927">
    <property type="entry name" value="Ig_3"/>
    <property type="match status" value="1"/>
</dbReference>
<organism evidence="8 9">
    <name type="scientific">Acropora cervicornis</name>
    <name type="common">Staghorn coral</name>
    <dbReference type="NCBI Taxonomy" id="6130"/>
    <lineage>
        <taxon>Eukaryota</taxon>
        <taxon>Metazoa</taxon>
        <taxon>Cnidaria</taxon>
        <taxon>Anthozoa</taxon>
        <taxon>Hexacorallia</taxon>
        <taxon>Scleractinia</taxon>
        <taxon>Astrocoeniina</taxon>
        <taxon>Acroporidae</taxon>
        <taxon>Acropora</taxon>
    </lineage>
</organism>
<evidence type="ECO:0000313" key="9">
    <source>
        <dbReference type="Proteomes" id="UP001249851"/>
    </source>
</evidence>